<reference evidence="8 9" key="1">
    <citation type="submission" date="2018-03" db="EMBL/GenBank/DDBJ databases">
        <authorList>
            <person name="Keele B.F."/>
        </authorList>
    </citation>
    <scope>NUCLEOTIDE SEQUENCE [LARGE SCALE GENOMIC DNA]</scope>
    <source>
        <strain evidence="8 9">IB-3</strain>
    </source>
</reference>
<gene>
    <name evidence="8" type="ORF">C7S10_02155</name>
</gene>
<dbReference type="PANTHER" id="PTHR21294:SF8">
    <property type="entry name" value="ELECTRON TRANSFER FLAVOPROTEIN SUBUNIT BETA"/>
    <property type="match status" value="1"/>
</dbReference>
<evidence type="ECO:0000256" key="6">
    <source>
        <dbReference type="ARBA" id="ARBA00025649"/>
    </source>
</evidence>
<sequence>MADPVNVLVCVKRVPDATSEIVLTDDGQGVDGRLAGFTMSNHEQCAVELAVRIAAATGGEATVLTLGDADAVEQLRAALAVGCTAATHVQADSQQFGPADVAREIAAVVRDHEAAGRSHDLVLLGNDAADTGDFQVGIRLAYALGRPVVNGVGQVVVEDDGVTASGAGPDGFETYRLPLPAVVTVLEGGVEPRYPTVPGRMKAKKVPIEERSPAQEPAGAARVRWSLPPAAPSDVQVLGKGADAAPAVVDLFEQLGVLAR</sequence>
<dbReference type="InterPro" id="IPR012255">
    <property type="entry name" value="ETF_b"/>
</dbReference>
<keyword evidence="9" id="KW-1185">Reference proteome</keyword>
<keyword evidence="4" id="KW-0813">Transport</keyword>
<feature type="domain" description="Electron transfer flavoprotein alpha/beta-subunit N-terminal" evidence="7">
    <location>
        <begin position="22"/>
        <end position="220"/>
    </location>
</feature>
<dbReference type="Gene3D" id="3.40.50.620">
    <property type="entry name" value="HUPs"/>
    <property type="match status" value="1"/>
</dbReference>
<dbReference type="Pfam" id="PF01012">
    <property type="entry name" value="ETF"/>
    <property type="match status" value="1"/>
</dbReference>
<dbReference type="PANTHER" id="PTHR21294">
    <property type="entry name" value="ELECTRON TRANSFER FLAVOPROTEIN BETA-SUBUNIT"/>
    <property type="match status" value="1"/>
</dbReference>
<dbReference type="SUPFAM" id="SSF52402">
    <property type="entry name" value="Adenine nucleotide alpha hydrolases-like"/>
    <property type="match status" value="1"/>
</dbReference>
<dbReference type="EMBL" id="PYXZ01000001">
    <property type="protein sequence ID" value="PUA82564.1"/>
    <property type="molecule type" value="Genomic_DNA"/>
</dbReference>
<evidence type="ECO:0000256" key="4">
    <source>
        <dbReference type="ARBA" id="ARBA00022448"/>
    </source>
</evidence>
<dbReference type="OrthoDB" id="9781325at2"/>
<comment type="similarity">
    <text evidence="2">Belongs to the ETF beta-subunit/FixA family.</text>
</comment>
<evidence type="ECO:0000256" key="5">
    <source>
        <dbReference type="ARBA" id="ARBA00022982"/>
    </source>
</evidence>
<evidence type="ECO:0000256" key="3">
    <source>
        <dbReference type="ARBA" id="ARBA00011355"/>
    </source>
</evidence>
<dbReference type="GO" id="GO:0009055">
    <property type="term" value="F:electron transfer activity"/>
    <property type="evidence" value="ECO:0007669"/>
    <property type="project" value="InterPro"/>
</dbReference>
<dbReference type="Proteomes" id="UP000244867">
    <property type="component" value="Unassembled WGS sequence"/>
</dbReference>
<proteinExistence type="inferred from homology"/>
<evidence type="ECO:0000259" key="7">
    <source>
        <dbReference type="SMART" id="SM00893"/>
    </source>
</evidence>
<comment type="subunit">
    <text evidence="3">Heterodimer of an alpha and a beta subunit.</text>
</comment>
<dbReference type="InterPro" id="IPR014730">
    <property type="entry name" value="ETF_a/b_N"/>
</dbReference>
<comment type="caution">
    <text evidence="8">The sequence shown here is derived from an EMBL/GenBank/DDBJ whole genome shotgun (WGS) entry which is preliminary data.</text>
</comment>
<evidence type="ECO:0000313" key="8">
    <source>
        <dbReference type="EMBL" id="PUA82564.1"/>
    </source>
</evidence>
<evidence type="ECO:0000256" key="1">
    <source>
        <dbReference type="ARBA" id="ARBA00001974"/>
    </source>
</evidence>
<name>A0A2R7Z1Y2_9ACTN</name>
<dbReference type="AlphaFoldDB" id="A0A2R7Z1Y2"/>
<evidence type="ECO:0000256" key="2">
    <source>
        <dbReference type="ARBA" id="ARBA00007557"/>
    </source>
</evidence>
<accession>A0A2R7Z1Y2</accession>
<dbReference type="RefSeq" id="WP_108342751.1">
    <property type="nucleotide sequence ID" value="NZ_PYXZ01000001.1"/>
</dbReference>
<dbReference type="SMART" id="SM00893">
    <property type="entry name" value="ETF"/>
    <property type="match status" value="1"/>
</dbReference>
<comment type="function">
    <text evidence="6">The electron transfer flavoprotein serves as a specific electron acceptor for other dehydrogenases. It transfers the electrons to the main respiratory chain via ETF-ubiquinone oxidoreductase (ETF dehydrogenase).</text>
</comment>
<evidence type="ECO:0000313" key="9">
    <source>
        <dbReference type="Proteomes" id="UP000244867"/>
    </source>
</evidence>
<organism evidence="8 9">
    <name type="scientific">Nocardioides currus</name>
    <dbReference type="NCBI Taxonomy" id="2133958"/>
    <lineage>
        <taxon>Bacteria</taxon>
        <taxon>Bacillati</taxon>
        <taxon>Actinomycetota</taxon>
        <taxon>Actinomycetes</taxon>
        <taxon>Propionibacteriales</taxon>
        <taxon>Nocardioidaceae</taxon>
        <taxon>Nocardioides</taxon>
    </lineage>
</organism>
<dbReference type="InterPro" id="IPR014729">
    <property type="entry name" value="Rossmann-like_a/b/a_fold"/>
</dbReference>
<protein>
    <submittedName>
        <fullName evidence="8">Electron transfer flavoprotein subunit alpha</fullName>
    </submittedName>
</protein>
<dbReference type="PIRSF" id="PIRSF000090">
    <property type="entry name" value="Beta-ETF"/>
    <property type="match status" value="1"/>
</dbReference>
<comment type="cofactor">
    <cofactor evidence="1">
        <name>FAD</name>
        <dbReference type="ChEBI" id="CHEBI:57692"/>
    </cofactor>
</comment>
<keyword evidence="5" id="KW-0249">Electron transport</keyword>